<evidence type="ECO:0000313" key="1">
    <source>
        <dbReference type="EMBL" id="CAD7237611.1"/>
    </source>
</evidence>
<feature type="non-terminal residue" evidence="1">
    <location>
        <position position="1"/>
    </location>
</feature>
<sequence>EGLGESVMTDTPVVEEATEGAAEVRMAILLAEAEVIAPEHEMADTEEAKVVADLHLVEVTNRVTEADPRVEATALLPALLPTAAEAVATVEATVATAEAVEEEDTEVVVEVEAVEGVTECTRNYLQL</sequence>
<accession>A0A7R8WYK4</accession>
<dbReference type="AlphaFoldDB" id="A0A7R8WYK4"/>
<proteinExistence type="predicted"/>
<gene>
    <name evidence="1" type="ORF">CTOB1V02_LOCUS15426</name>
</gene>
<reference evidence="1" key="1">
    <citation type="submission" date="2020-11" db="EMBL/GenBank/DDBJ databases">
        <authorList>
            <person name="Tran Van P."/>
        </authorList>
    </citation>
    <scope>NUCLEOTIDE SEQUENCE</scope>
</reference>
<organism evidence="1">
    <name type="scientific">Cyprideis torosa</name>
    <dbReference type="NCBI Taxonomy" id="163714"/>
    <lineage>
        <taxon>Eukaryota</taxon>
        <taxon>Metazoa</taxon>
        <taxon>Ecdysozoa</taxon>
        <taxon>Arthropoda</taxon>
        <taxon>Crustacea</taxon>
        <taxon>Oligostraca</taxon>
        <taxon>Ostracoda</taxon>
        <taxon>Podocopa</taxon>
        <taxon>Podocopida</taxon>
        <taxon>Cytherocopina</taxon>
        <taxon>Cytheroidea</taxon>
        <taxon>Cytherideidae</taxon>
        <taxon>Cyprideis</taxon>
    </lineage>
</organism>
<protein>
    <submittedName>
        <fullName evidence="1">Uncharacterized protein</fullName>
    </submittedName>
</protein>
<dbReference type="EMBL" id="OB689925">
    <property type="protein sequence ID" value="CAD7237611.1"/>
    <property type="molecule type" value="Genomic_DNA"/>
</dbReference>
<name>A0A7R8WYK4_9CRUS</name>